<keyword evidence="1" id="KW-0472">Membrane</keyword>
<sequence length="283" mass="31298">MSSEKTPTNVEKTPTPEKKLTKRDLNKVFWRTLQMEFAWNYERQMNLGFSYAMIPALKRLYSDDKKKMSAALKRHLTFFNTTPFIVTFITGITSAMEEQNANDPNFDVSSINTVKASLMGPLAGIGDAFFWGTLRLLATGIGTTLALKGNILGPILFLLVFNLPTLFIRWMCNNWGYKLGTGFLQTIQKNGTMERLTYGAAILGLVVIGAMTASMVVIHIPLTFGSGAEKIKIQEVLNQIVPQLLPLGAFGLIYWLLGKKAKPLVIIAGIAVVSIFASWIGLL</sequence>
<reference evidence="2 3" key="1">
    <citation type="submission" date="2023-02" db="EMBL/GenBank/DDBJ databases">
        <title>Genome sequence of Lacticaseibacillus sp. KACC 23028.</title>
        <authorList>
            <person name="Kim S."/>
            <person name="Heo J."/>
            <person name="Kwon S.-W."/>
        </authorList>
    </citation>
    <scope>NUCLEOTIDE SEQUENCE [LARGE SCALE GENOMIC DNA]</scope>
    <source>
        <strain evidence="2 3">KACC 23028</strain>
    </source>
</reference>
<keyword evidence="1" id="KW-0812">Transmembrane</keyword>
<organism evidence="2 3">
    <name type="scientific">Lacticaseibacillus pabuli</name>
    <dbReference type="NCBI Taxonomy" id="3025672"/>
    <lineage>
        <taxon>Bacteria</taxon>
        <taxon>Bacillati</taxon>
        <taxon>Bacillota</taxon>
        <taxon>Bacilli</taxon>
        <taxon>Lactobacillales</taxon>
        <taxon>Lactobacillaceae</taxon>
        <taxon>Lacticaseibacillus</taxon>
    </lineage>
</organism>
<keyword evidence="3" id="KW-1185">Reference proteome</keyword>
<evidence type="ECO:0000313" key="3">
    <source>
        <dbReference type="Proteomes" id="UP001220377"/>
    </source>
</evidence>
<evidence type="ECO:0000313" key="2">
    <source>
        <dbReference type="EMBL" id="WDF82383.1"/>
    </source>
</evidence>
<dbReference type="PANTHER" id="PTHR32502">
    <property type="entry name" value="N-ACETYLGALACTOSAMINE PERMEASE II COMPONENT-RELATED"/>
    <property type="match status" value="1"/>
</dbReference>
<proteinExistence type="predicted"/>
<feature type="transmembrane region" description="Helical" evidence="1">
    <location>
        <begin position="76"/>
        <end position="96"/>
    </location>
</feature>
<dbReference type="InterPro" id="IPR004704">
    <property type="entry name" value="PTS_IID_man"/>
</dbReference>
<evidence type="ECO:0000256" key="1">
    <source>
        <dbReference type="SAM" id="Phobius"/>
    </source>
</evidence>
<keyword evidence="1" id="KW-1133">Transmembrane helix</keyword>
<dbReference type="EMBL" id="CP117884">
    <property type="protein sequence ID" value="WDF82383.1"/>
    <property type="molecule type" value="Genomic_DNA"/>
</dbReference>
<feature type="transmembrane region" description="Helical" evidence="1">
    <location>
        <begin position="263"/>
        <end position="282"/>
    </location>
</feature>
<dbReference type="Pfam" id="PF03613">
    <property type="entry name" value="EIID-AGA"/>
    <property type="match status" value="1"/>
</dbReference>
<name>A0ABY7WQB0_9LACO</name>
<dbReference type="PROSITE" id="PS51108">
    <property type="entry name" value="PTS_EIID"/>
    <property type="match status" value="1"/>
</dbReference>
<feature type="transmembrane region" description="Helical" evidence="1">
    <location>
        <begin position="150"/>
        <end position="171"/>
    </location>
</feature>
<dbReference type="Proteomes" id="UP001220377">
    <property type="component" value="Chromosome"/>
</dbReference>
<gene>
    <name evidence="2" type="ORF">PQ472_10900</name>
</gene>
<accession>A0ABY7WQB0</accession>
<dbReference type="RefSeq" id="WP_274259799.1">
    <property type="nucleotide sequence ID" value="NZ_CP117884.1"/>
</dbReference>
<feature type="transmembrane region" description="Helical" evidence="1">
    <location>
        <begin position="198"/>
        <end position="224"/>
    </location>
</feature>
<dbReference type="PANTHER" id="PTHR32502:SF23">
    <property type="entry name" value="TRANSPORT PROTEIN, PTS SYSTEM"/>
    <property type="match status" value="1"/>
</dbReference>
<feature type="transmembrane region" description="Helical" evidence="1">
    <location>
        <begin position="236"/>
        <end position="257"/>
    </location>
</feature>
<protein>
    <submittedName>
        <fullName evidence="2">PTS system mannose/fructose/sorbose family transporter subunit IID</fullName>
    </submittedName>
</protein>
<dbReference type="InterPro" id="IPR050303">
    <property type="entry name" value="GatZ_KbaZ_carbometab"/>
</dbReference>